<evidence type="ECO:0000313" key="3">
    <source>
        <dbReference type="EMBL" id="KGA93964.1"/>
    </source>
</evidence>
<dbReference type="InterPro" id="IPR013321">
    <property type="entry name" value="Arc_rbn_hlx_hlx"/>
</dbReference>
<dbReference type="PATRIC" id="fig|178606.4.peg.1121"/>
<name>A0A094X5Z9_9BACT</name>
<organism evidence="3 4">
    <name type="scientific">Leptospirillum ferriphilum</name>
    <dbReference type="NCBI Taxonomy" id="178606"/>
    <lineage>
        <taxon>Bacteria</taxon>
        <taxon>Pseudomonadati</taxon>
        <taxon>Nitrospirota</taxon>
        <taxon>Nitrospiria</taxon>
        <taxon>Nitrospirales</taxon>
        <taxon>Nitrospiraceae</taxon>
        <taxon>Leptospirillum</taxon>
    </lineage>
</organism>
<protein>
    <recommendedName>
        <fullName evidence="2">Ribbon-helix-helix protein CopG domain-containing protein</fullName>
    </recommendedName>
</protein>
<gene>
    <name evidence="3" type="ORF">LptCag_0590</name>
</gene>
<dbReference type="RefSeq" id="WP_161781723.1">
    <property type="nucleotide sequence ID" value="NZ_JPGK01000004.1"/>
</dbReference>
<dbReference type="AlphaFoldDB" id="A0A094X5Z9"/>
<accession>A0A094X5Z9</accession>
<evidence type="ECO:0000313" key="4">
    <source>
        <dbReference type="Proteomes" id="UP000029452"/>
    </source>
</evidence>
<sequence>MKKQFCSIRLPEEIFRAIEKIAKKEDRTRSAVIRRIVQEFFFKEETNESKNHPKNNCPGNDIEM</sequence>
<feature type="domain" description="Ribbon-helix-helix protein CopG" evidence="2">
    <location>
        <begin position="7"/>
        <end position="39"/>
    </location>
</feature>
<dbReference type="GO" id="GO:0006355">
    <property type="term" value="P:regulation of DNA-templated transcription"/>
    <property type="evidence" value="ECO:0007669"/>
    <property type="project" value="InterPro"/>
</dbReference>
<reference evidence="3 4" key="1">
    <citation type="submission" date="2014-06" db="EMBL/GenBank/DDBJ databases">
        <title>Draft genome sequence of iron oxidizing acidophile Leptospirillum ferriphilum DSM14647.</title>
        <authorList>
            <person name="Cardenas J.P."/>
            <person name="Lazcano M."/>
            <person name="Ossandon F.J."/>
            <person name="Corbett M."/>
            <person name="Holmes D.S."/>
            <person name="Watkin E."/>
        </authorList>
    </citation>
    <scope>NUCLEOTIDE SEQUENCE [LARGE SCALE GENOMIC DNA]</scope>
    <source>
        <strain evidence="3 4">DSM 14647</strain>
    </source>
</reference>
<evidence type="ECO:0000256" key="1">
    <source>
        <dbReference type="SAM" id="MobiDB-lite"/>
    </source>
</evidence>
<dbReference type="Proteomes" id="UP000029452">
    <property type="component" value="Unassembled WGS sequence"/>
</dbReference>
<dbReference type="InterPro" id="IPR010985">
    <property type="entry name" value="Ribbon_hlx_hlx"/>
</dbReference>
<dbReference type="InterPro" id="IPR002145">
    <property type="entry name" value="CopG"/>
</dbReference>
<dbReference type="SUPFAM" id="SSF47598">
    <property type="entry name" value="Ribbon-helix-helix"/>
    <property type="match status" value="1"/>
</dbReference>
<comment type="caution">
    <text evidence="3">The sequence shown here is derived from an EMBL/GenBank/DDBJ whole genome shotgun (WGS) entry which is preliminary data.</text>
</comment>
<dbReference type="Pfam" id="PF01402">
    <property type="entry name" value="RHH_1"/>
    <property type="match status" value="1"/>
</dbReference>
<feature type="region of interest" description="Disordered" evidence="1">
    <location>
        <begin position="45"/>
        <end position="64"/>
    </location>
</feature>
<dbReference type="EMBL" id="JPGK01000004">
    <property type="protein sequence ID" value="KGA93964.1"/>
    <property type="molecule type" value="Genomic_DNA"/>
</dbReference>
<dbReference type="Gene3D" id="1.10.1220.10">
    <property type="entry name" value="Met repressor-like"/>
    <property type="match status" value="1"/>
</dbReference>
<proteinExistence type="predicted"/>
<evidence type="ECO:0000259" key="2">
    <source>
        <dbReference type="Pfam" id="PF01402"/>
    </source>
</evidence>